<evidence type="ECO:0000313" key="2">
    <source>
        <dbReference type="Proteomes" id="UP000236509"/>
    </source>
</evidence>
<reference evidence="1 2" key="1">
    <citation type="submission" date="2015-04" db="EMBL/GenBank/DDBJ databases">
        <authorList>
            <person name="Cao L."/>
            <person name="Gao C.H."/>
        </authorList>
    </citation>
    <scope>NUCLEOTIDE SEQUENCE [LARGE SCALE GENOMIC DNA]</scope>
    <source>
        <strain evidence="1 2">SH3</strain>
    </source>
</reference>
<sequence>MHMQTNCIHLIPLFALAIRGIYAVVRMQTNSITLFTSIYYISPHTKRK</sequence>
<dbReference type="EMBL" id="CVOU01000017">
    <property type="protein sequence ID" value="CRI23223.1"/>
    <property type="molecule type" value="Genomic_DNA"/>
</dbReference>
<accession>A0A7U7JSZ3</accession>
<comment type="caution">
    <text evidence="1">The sequence shown here is derived from an EMBL/GenBank/DDBJ whole genome shotgun (WGS) entry which is preliminary data.</text>
</comment>
<organism evidence="1 2">
    <name type="scientific">Staphylococcus argenteus</name>
    <dbReference type="NCBI Taxonomy" id="985002"/>
    <lineage>
        <taxon>Bacteria</taxon>
        <taxon>Bacillati</taxon>
        <taxon>Bacillota</taxon>
        <taxon>Bacilli</taxon>
        <taxon>Bacillales</taxon>
        <taxon>Staphylococcaceae</taxon>
        <taxon>Staphylococcus</taxon>
    </lineage>
</organism>
<keyword evidence="2" id="KW-1185">Reference proteome</keyword>
<dbReference type="Proteomes" id="UP000236509">
    <property type="component" value="Unassembled WGS sequence"/>
</dbReference>
<protein>
    <submittedName>
        <fullName evidence="1">Uncharacterized protein</fullName>
    </submittedName>
</protein>
<evidence type="ECO:0000313" key="1">
    <source>
        <dbReference type="EMBL" id="CRI23223.1"/>
    </source>
</evidence>
<dbReference type="AlphaFoldDB" id="A0A7U7JSZ3"/>
<gene>
    <name evidence="1" type="ORF">BN1326_50109</name>
</gene>
<name>A0A7U7JSZ3_9STAP</name>
<proteinExistence type="predicted"/>